<feature type="signal peptide" evidence="1">
    <location>
        <begin position="1"/>
        <end position="17"/>
    </location>
</feature>
<protein>
    <recommendedName>
        <fullName evidence="4">Secreted protein</fullName>
    </recommendedName>
</protein>
<evidence type="ECO:0000313" key="3">
    <source>
        <dbReference type="Proteomes" id="UP000196531"/>
    </source>
</evidence>
<sequence>MKKLVMALSLISFNVFAGSTMDIPIRAIIQVDAFRITASSLNCRKGPGKEYKKLKRFKRDGIHETTRKWKLDSDDARWMEFYYNNDGDTCWARASYKYMRPTLFVQSSLEREDLLDLVSVCRSDEFEFDLEIDLFEGRAKLYFSKLNSNSEETLTSEKYFYGNRVEAFEFSNSNSTIGVTISGNVLKYNVSRNGNSTTGQCHTYFFEDSFDTFFLL</sequence>
<gene>
    <name evidence="2" type="ORF">A9Q84_16350</name>
</gene>
<proteinExistence type="predicted"/>
<comment type="caution">
    <text evidence="2">The sequence shown here is derived from an EMBL/GenBank/DDBJ whole genome shotgun (WGS) entry which is preliminary data.</text>
</comment>
<evidence type="ECO:0008006" key="4">
    <source>
        <dbReference type="Google" id="ProtNLM"/>
    </source>
</evidence>
<evidence type="ECO:0000313" key="2">
    <source>
        <dbReference type="EMBL" id="OUR95404.1"/>
    </source>
</evidence>
<dbReference type="Proteomes" id="UP000196531">
    <property type="component" value="Unassembled WGS sequence"/>
</dbReference>
<dbReference type="Gene3D" id="2.30.30.40">
    <property type="entry name" value="SH3 Domains"/>
    <property type="match status" value="1"/>
</dbReference>
<feature type="chain" id="PRO_5012960928" description="Secreted protein" evidence="1">
    <location>
        <begin position="18"/>
        <end position="216"/>
    </location>
</feature>
<dbReference type="AlphaFoldDB" id="A0A1Y5F4K8"/>
<keyword evidence="1" id="KW-0732">Signal</keyword>
<dbReference type="EMBL" id="MAAO01000008">
    <property type="protein sequence ID" value="OUR95404.1"/>
    <property type="molecule type" value="Genomic_DNA"/>
</dbReference>
<reference evidence="3" key="1">
    <citation type="journal article" date="2017" name="Proc. Natl. Acad. Sci. U.S.A.">
        <title>Simulation of Deepwater Horizon oil plume reveals substrate specialization within a complex community of hydrocarbon-degraders.</title>
        <authorList>
            <person name="Hu P."/>
            <person name="Dubinsky E.A."/>
            <person name="Probst A.J."/>
            <person name="Wang J."/>
            <person name="Sieber C.M.K."/>
            <person name="Tom L.M."/>
            <person name="Gardinali P."/>
            <person name="Banfield J.F."/>
            <person name="Atlas R.M."/>
            <person name="Andersen G.L."/>
        </authorList>
    </citation>
    <scope>NUCLEOTIDE SEQUENCE [LARGE SCALE GENOMIC DNA]</scope>
</reference>
<name>A0A1Y5F4K8_9BACT</name>
<accession>A0A1Y5F4K8</accession>
<evidence type="ECO:0000256" key="1">
    <source>
        <dbReference type="SAM" id="SignalP"/>
    </source>
</evidence>
<organism evidence="2 3">
    <name type="scientific">Halobacteriovorax marinus</name>
    <dbReference type="NCBI Taxonomy" id="97084"/>
    <lineage>
        <taxon>Bacteria</taxon>
        <taxon>Pseudomonadati</taxon>
        <taxon>Bdellovibrionota</taxon>
        <taxon>Bacteriovoracia</taxon>
        <taxon>Bacteriovoracales</taxon>
        <taxon>Halobacteriovoraceae</taxon>
        <taxon>Halobacteriovorax</taxon>
    </lineage>
</organism>